<name>A0A3R7KVK8_TRYRA</name>
<dbReference type="PANTHER" id="PTHR39666:SF1">
    <property type="entry name" value="NUCLEAR PORE COMPLEX NUP2_50_61 DOMAIN-CONTAINING PROTEIN"/>
    <property type="match status" value="1"/>
</dbReference>
<dbReference type="Proteomes" id="UP000283634">
    <property type="component" value="Unassembled WGS sequence"/>
</dbReference>
<dbReference type="EMBL" id="MKGL01000239">
    <property type="protein sequence ID" value="RNF02245.1"/>
    <property type="molecule type" value="Genomic_DNA"/>
</dbReference>
<dbReference type="RefSeq" id="XP_029236798.1">
    <property type="nucleotide sequence ID" value="XM_029383381.1"/>
</dbReference>
<sequence>MLSYRDRLTAFYEKYAPNKLGQVDAQLGKYTGLEEDFFAALVKKYGPEPAAAAAVASLRMSPCADTHESNAPEARAGHDIFHNTAVEEEEGDAIANHVPDEGRQVLLRALAAELGIVVKSEETFLVLGALLDERRAHNLGTGALPNVEAGVYRALNGSVHALSSPQLTMRMQTVVLPPHSVADLSELLAAVRVEEAKSRTALELLAADDFDILLAAQRQGLRYMERNITMSALRAFAEAALLRRVWRGWQDAATGRDGWVRYGQRRQWTRYQKMLFSKSVAAYYARLAQSQRDRERRRWHVRVANAKAEAVRRRRLQRDVVAHGNIVTRNILAVLLSPSPGAHRPRNILATPEPSPDAVPASAKSVWQGAHSQCRARSPYWLGDTVGTHGSGTKKNNCSTSRYSYGSRSARLLAIERDFGSIPASARAHVVRTLKKWDMLPTSPSHHASRSPTRLHTSQGGDKQLARRLDTFDAFAVDPDEDTPPLWWESETELQRYLARILVDALDAEERDDPPATAA</sequence>
<dbReference type="OrthoDB" id="250596at2759"/>
<reference evidence="2 3" key="1">
    <citation type="journal article" date="2018" name="BMC Genomics">
        <title>Genomic comparison of Trypanosoma conorhini and Trypanosoma rangeli to Trypanosoma cruzi strains of high and low virulence.</title>
        <authorList>
            <person name="Bradwell K.R."/>
            <person name="Koparde V.N."/>
            <person name="Matveyev A.V."/>
            <person name="Serrano M.G."/>
            <person name="Alves J.M."/>
            <person name="Parikh H."/>
            <person name="Huang B."/>
            <person name="Lee V."/>
            <person name="Espinosa-Alvarez O."/>
            <person name="Ortiz P.A."/>
            <person name="Costa-Martins A.G."/>
            <person name="Teixeira M.M."/>
            <person name="Buck G.A."/>
        </authorList>
    </citation>
    <scope>NUCLEOTIDE SEQUENCE [LARGE SCALE GENOMIC DNA]</scope>
    <source>
        <strain evidence="2 3">AM80</strain>
    </source>
</reference>
<accession>A0A3R7KVK8</accession>
<dbReference type="OMA" id="PLWWESE"/>
<evidence type="ECO:0000313" key="2">
    <source>
        <dbReference type="EMBL" id="RNF02245.1"/>
    </source>
</evidence>
<evidence type="ECO:0000313" key="3">
    <source>
        <dbReference type="Proteomes" id="UP000283634"/>
    </source>
</evidence>
<organism evidence="2 3">
    <name type="scientific">Trypanosoma rangeli</name>
    <dbReference type="NCBI Taxonomy" id="5698"/>
    <lineage>
        <taxon>Eukaryota</taxon>
        <taxon>Discoba</taxon>
        <taxon>Euglenozoa</taxon>
        <taxon>Kinetoplastea</taxon>
        <taxon>Metakinetoplastina</taxon>
        <taxon>Trypanosomatida</taxon>
        <taxon>Trypanosomatidae</taxon>
        <taxon>Trypanosoma</taxon>
        <taxon>Herpetosoma</taxon>
    </lineage>
</organism>
<gene>
    <name evidence="2" type="ORF">TraAM80_06539</name>
</gene>
<evidence type="ECO:0000256" key="1">
    <source>
        <dbReference type="SAM" id="MobiDB-lite"/>
    </source>
</evidence>
<dbReference type="GeneID" id="40330472"/>
<protein>
    <submittedName>
        <fullName evidence="2">Uncharacterized protein</fullName>
    </submittedName>
</protein>
<proteinExistence type="predicted"/>
<comment type="caution">
    <text evidence="2">The sequence shown here is derived from an EMBL/GenBank/DDBJ whole genome shotgun (WGS) entry which is preliminary data.</text>
</comment>
<dbReference type="PANTHER" id="PTHR39666">
    <property type="entry name" value="RANBP2-TYPE DOMAIN-CONTAINING PROTEIN"/>
    <property type="match status" value="1"/>
</dbReference>
<feature type="compositionally biased region" description="Polar residues" evidence="1">
    <location>
        <begin position="442"/>
        <end position="461"/>
    </location>
</feature>
<feature type="region of interest" description="Disordered" evidence="1">
    <location>
        <begin position="440"/>
        <end position="463"/>
    </location>
</feature>
<keyword evidence="3" id="KW-1185">Reference proteome</keyword>
<dbReference type="AlphaFoldDB" id="A0A3R7KVK8"/>